<dbReference type="GO" id="GO:0004733">
    <property type="term" value="F:pyridoxamine phosphate oxidase activity"/>
    <property type="evidence" value="ECO:0007669"/>
    <property type="project" value="UniProtKB-UniRule"/>
</dbReference>
<evidence type="ECO:0000259" key="11">
    <source>
        <dbReference type="Pfam" id="PF10590"/>
    </source>
</evidence>
<feature type="binding site" evidence="7 8">
    <location>
        <begin position="190"/>
        <end position="192"/>
    </location>
    <ligand>
        <name>substrate</name>
    </ligand>
</feature>
<feature type="binding site" evidence="7 9">
    <location>
        <position position="104"/>
    </location>
    <ligand>
        <name>FMN</name>
        <dbReference type="ChEBI" id="CHEBI:58210"/>
    </ligand>
</feature>
<comment type="similarity">
    <text evidence="1 7">Belongs to the pyridoxamine 5'-phosphate oxidase family.</text>
</comment>
<feature type="binding site" evidence="7 9">
    <location>
        <begin position="139"/>
        <end position="140"/>
    </location>
    <ligand>
        <name>FMN</name>
        <dbReference type="ChEBI" id="CHEBI:58210"/>
    </ligand>
</feature>
<dbReference type="NCBIfam" id="NF004231">
    <property type="entry name" value="PRK05679.1"/>
    <property type="match status" value="1"/>
</dbReference>
<feature type="binding site" evidence="7 8">
    <location>
        <position position="126"/>
    </location>
    <ligand>
        <name>substrate</name>
    </ligand>
</feature>
<feature type="binding site" evidence="8">
    <location>
        <begin position="7"/>
        <end position="10"/>
    </location>
    <ligand>
        <name>substrate</name>
    </ligand>
</feature>
<keyword evidence="6 7" id="KW-0664">Pyridoxine biosynthesis</keyword>
<accession>A0A517LYS5</accession>
<dbReference type="InterPro" id="IPR000659">
    <property type="entry name" value="Pyridox_Oxase"/>
</dbReference>
<dbReference type="KEGG" id="ruv:EC9_19560"/>
<evidence type="ECO:0000256" key="1">
    <source>
        <dbReference type="ARBA" id="ARBA00007301"/>
    </source>
</evidence>
<feature type="binding site" evidence="7 9">
    <location>
        <position position="194"/>
    </location>
    <ligand>
        <name>FMN</name>
        <dbReference type="ChEBI" id="CHEBI:58210"/>
    </ligand>
</feature>
<feature type="binding site" evidence="7 8">
    <location>
        <position position="122"/>
    </location>
    <ligand>
        <name>substrate</name>
    </ligand>
</feature>
<evidence type="ECO:0000256" key="3">
    <source>
        <dbReference type="ARBA" id="ARBA00022630"/>
    </source>
</evidence>
<comment type="pathway">
    <text evidence="7">Cofactor metabolism; pyridoxal 5'-phosphate salvage; pyridoxal 5'-phosphate from pyridoxamine 5'-phosphate: step 1/1.</text>
</comment>
<dbReference type="Pfam" id="PF10590">
    <property type="entry name" value="PNP_phzG_C"/>
    <property type="match status" value="1"/>
</dbReference>
<dbReference type="InterPro" id="IPR011576">
    <property type="entry name" value="Pyridox_Oxase_N"/>
</dbReference>
<dbReference type="OrthoDB" id="9780392at2"/>
<feature type="binding site" evidence="7 8">
    <location>
        <position position="65"/>
    </location>
    <ligand>
        <name>substrate</name>
    </ligand>
</feature>
<evidence type="ECO:0000256" key="7">
    <source>
        <dbReference type="HAMAP-Rule" id="MF_01629"/>
    </source>
</evidence>
<gene>
    <name evidence="7 12" type="primary">pdxH</name>
    <name evidence="12" type="ORF">EC9_19560</name>
</gene>
<feature type="domain" description="Pyridoxine 5'-phosphate oxidase dimerisation C-terminal" evidence="11">
    <location>
        <begin position="171"/>
        <end position="212"/>
    </location>
</feature>
<comment type="cofactor">
    <cofactor evidence="7 9">
        <name>FMN</name>
        <dbReference type="ChEBI" id="CHEBI:58210"/>
    </cofactor>
    <text evidence="7 9">Binds 1 FMN per subunit.</text>
</comment>
<dbReference type="GO" id="GO:0010181">
    <property type="term" value="F:FMN binding"/>
    <property type="evidence" value="ECO:0007669"/>
    <property type="project" value="UniProtKB-UniRule"/>
</dbReference>
<evidence type="ECO:0000256" key="9">
    <source>
        <dbReference type="PIRSR" id="PIRSR000190-2"/>
    </source>
</evidence>
<feature type="binding site" evidence="7 9">
    <location>
        <begin position="60"/>
        <end position="65"/>
    </location>
    <ligand>
        <name>FMN</name>
        <dbReference type="ChEBI" id="CHEBI:58210"/>
    </ligand>
</feature>
<evidence type="ECO:0000256" key="6">
    <source>
        <dbReference type="ARBA" id="ARBA00023096"/>
    </source>
</evidence>
<dbReference type="InterPro" id="IPR019740">
    <property type="entry name" value="Pyridox_Oxase_CS"/>
</dbReference>
<evidence type="ECO:0000313" key="12">
    <source>
        <dbReference type="EMBL" id="QDS87774.1"/>
    </source>
</evidence>
<dbReference type="EC" id="1.4.3.5" evidence="7"/>
<feature type="binding site" evidence="7 8">
    <location>
        <position position="130"/>
    </location>
    <ligand>
        <name>substrate</name>
    </ligand>
</feature>
<dbReference type="HAMAP" id="MF_01629">
    <property type="entry name" value="PdxH"/>
    <property type="match status" value="1"/>
</dbReference>
<feature type="binding site" evidence="7 9">
    <location>
        <position position="81"/>
    </location>
    <ligand>
        <name>FMN</name>
        <dbReference type="ChEBI" id="CHEBI:58210"/>
    </ligand>
</feature>
<dbReference type="AlphaFoldDB" id="A0A517LYS5"/>
<organism evidence="12 13">
    <name type="scientific">Rosistilla ulvae</name>
    <dbReference type="NCBI Taxonomy" id="1930277"/>
    <lineage>
        <taxon>Bacteria</taxon>
        <taxon>Pseudomonadati</taxon>
        <taxon>Planctomycetota</taxon>
        <taxon>Planctomycetia</taxon>
        <taxon>Pirellulales</taxon>
        <taxon>Pirellulaceae</taxon>
        <taxon>Rosistilla</taxon>
    </lineage>
</organism>
<dbReference type="Pfam" id="PF01243">
    <property type="entry name" value="PNPOx_N"/>
    <property type="match status" value="1"/>
</dbReference>
<feature type="binding site" evidence="7 9">
    <location>
        <begin position="75"/>
        <end position="76"/>
    </location>
    <ligand>
        <name>FMN</name>
        <dbReference type="ChEBI" id="CHEBI:58210"/>
    </ligand>
</feature>
<comment type="catalytic activity">
    <reaction evidence="7">
        <text>pyridoxine 5'-phosphate + O2 = pyridoxal 5'-phosphate + H2O2</text>
        <dbReference type="Rhea" id="RHEA:15149"/>
        <dbReference type="ChEBI" id="CHEBI:15379"/>
        <dbReference type="ChEBI" id="CHEBI:16240"/>
        <dbReference type="ChEBI" id="CHEBI:58589"/>
        <dbReference type="ChEBI" id="CHEBI:597326"/>
        <dbReference type="EC" id="1.4.3.5"/>
    </reaction>
</comment>
<name>A0A517LYS5_9BACT</name>
<comment type="function">
    <text evidence="7">Catalyzes the oxidation of either pyridoxine 5'-phosphate (PNP) or pyridoxamine 5'-phosphate (PMP) into pyridoxal 5'-phosphate (PLP).</text>
</comment>
<comment type="subunit">
    <text evidence="2 7">Homodimer.</text>
</comment>
<dbReference type="PIRSF" id="PIRSF000190">
    <property type="entry name" value="Pyd_amn-ph_oxd"/>
    <property type="match status" value="1"/>
</dbReference>
<protein>
    <recommendedName>
        <fullName evidence="7">Pyridoxine/pyridoxamine 5'-phosphate oxidase</fullName>
        <ecNumber evidence="7">1.4.3.5</ecNumber>
    </recommendedName>
    <alternativeName>
        <fullName evidence="7">PNP/PMP oxidase</fullName>
        <shortName evidence="7">PNPOx</shortName>
    </alternativeName>
    <alternativeName>
        <fullName evidence="7">Pyridoxal 5'-phosphate synthase</fullName>
    </alternativeName>
</protein>
<evidence type="ECO:0000259" key="10">
    <source>
        <dbReference type="Pfam" id="PF01243"/>
    </source>
</evidence>
<evidence type="ECO:0000256" key="2">
    <source>
        <dbReference type="ARBA" id="ARBA00011738"/>
    </source>
</evidence>
<feature type="binding site" evidence="7 9">
    <location>
        <position position="184"/>
    </location>
    <ligand>
        <name>FMN</name>
        <dbReference type="ChEBI" id="CHEBI:58210"/>
    </ligand>
</feature>
<dbReference type="RefSeq" id="WP_145344362.1">
    <property type="nucleotide sequence ID" value="NZ_CP036261.1"/>
</dbReference>
<dbReference type="PANTHER" id="PTHR10851">
    <property type="entry name" value="PYRIDOXINE-5-PHOSPHATE OXIDASE"/>
    <property type="match status" value="1"/>
</dbReference>
<dbReference type="PANTHER" id="PTHR10851:SF0">
    <property type="entry name" value="PYRIDOXINE-5'-PHOSPHATE OXIDASE"/>
    <property type="match status" value="1"/>
</dbReference>
<dbReference type="InterPro" id="IPR012349">
    <property type="entry name" value="Split_barrel_FMN-bd"/>
</dbReference>
<dbReference type="Proteomes" id="UP000319557">
    <property type="component" value="Chromosome"/>
</dbReference>
<proteinExistence type="inferred from homology"/>
<dbReference type="EMBL" id="CP036261">
    <property type="protein sequence ID" value="QDS87774.1"/>
    <property type="molecule type" value="Genomic_DNA"/>
</dbReference>
<dbReference type="NCBIfam" id="TIGR00558">
    <property type="entry name" value="pdxH"/>
    <property type="match status" value="1"/>
</dbReference>
<evidence type="ECO:0000256" key="4">
    <source>
        <dbReference type="ARBA" id="ARBA00022643"/>
    </source>
</evidence>
<dbReference type="FunFam" id="2.30.110.10:FF:000020">
    <property type="entry name" value="PNPO isoform 11"/>
    <property type="match status" value="1"/>
</dbReference>
<sequence>MDLSELRQEYAGQPLDVDSVDPNPFQQFTAWFDQASTAELLEPNAMVLATVDADGRPSQRTVLLKYFDESGFVFFTNYGSRKAQQIAANSHVSLLFQWLPLHRQVEVSGVATKVSSAESLKYFLKRPRESQLGAWVSRQSEVVSHRQLLEAKLNEMKTRFGKGEIPLPSFWGGYRIVPTRLEFWQGGPGRLHDRIEFRSDGQGGWGRSRLSP</sequence>
<feature type="binding site" evidence="7 9">
    <location>
        <position position="82"/>
    </location>
    <ligand>
        <name>FMN</name>
        <dbReference type="ChEBI" id="CHEBI:58210"/>
    </ligand>
</feature>
<dbReference type="UniPathway" id="UPA01068">
    <property type="reaction ID" value="UER00304"/>
</dbReference>
<dbReference type="PROSITE" id="PS01064">
    <property type="entry name" value="PYRIDOX_OXIDASE"/>
    <property type="match status" value="1"/>
</dbReference>
<dbReference type="GO" id="GO:0008615">
    <property type="term" value="P:pyridoxine biosynthetic process"/>
    <property type="evidence" value="ECO:0007669"/>
    <property type="project" value="UniProtKB-UniRule"/>
</dbReference>
<keyword evidence="4 7" id="KW-0288">FMN</keyword>
<comment type="pathway">
    <text evidence="7">Cofactor metabolism; pyridoxal 5'-phosphate salvage; pyridoxal 5'-phosphate from pyridoxine 5'-phosphate: step 1/1.</text>
</comment>
<comment type="catalytic activity">
    <reaction evidence="7">
        <text>pyridoxamine 5'-phosphate + O2 + H2O = pyridoxal 5'-phosphate + H2O2 + NH4(+)</text>
        <dbReference type="Rhea" id="RHEA:15817"/>
        <dbReference type="ChEBI" id="CHEBI:15377"/>
        <dbReference type="ChEBI" id="CHEBI:15379"/>
        <dbReference type="ChEBI" id="CHEBI:16240"/>
        <dbReference type="ChEBI" id="CHEBI:28938"/>
        <dbReference type="ChEBI" id="CHEBI:58451"/>
        <dbReference type="ChEBI" id="CHEBI:597326"/>
        <dbReference type="EC" id="1.4.3.5"/>
    </reaction>
</comment>
<evidence type="ECO:0000256" key="5">
    <source>
        <dbReference type="ARBA" id="ARBA00023002"/>
    </source>
</evidence>
<evidence type="ECO:0000256" key="8">
    <source>
        <dbReference type="PIRSR" id="PIRSR000190-1"/>
    </source>
</evidence>
<keyword evidence="3 7" id="KW-0285">Flavoprotein</keyword>
<dbReference type="InterPro" id="IPR019576">
    <property type="entry name" value="Pyridoxamine_oxidase_dimer_C"/>
</dbReference>
<evidence type="ECO:0000313" key="13">
    <source>
        <dbReference type="Proteomes" id="UP000319557"/>
    </source>
</evidence>
<dbReference type="Gene3D" id="2.30.110.10">
    <property type="entry name" value="Electron Transport, Fmn-binding Protein, Chain A"/>
    <property type="match status" value="1"/>
</dbReference>
<keyword evidence="13" id="KW-1185">Reference proteome</keyword>
<feature type="domain" description="Pyridoxamine 5'-phosphate oxidase N-terminal" evidence="10">
    <location>
        <begin position="34"/>
        <end position="158"/>
    </location>
</feature>
<dbReference type="SUPFAM" id="SSF50475">
    <property type="entry name" value="FMN-binding split barrel"/>
    <property type="match status" value="1"/>
</dbReference>
<keyword evidence="5 7" id="KW-0560">Oxidoreductase</keyword>
<reference evidence="12 13" key="1">
    <citation type="submission" date="2019-02" db="EMBL/GenBank/DDBJ databases">
        <title>Deep-cultivation of Planctomycetes and their phenomic and genomic characterization uncovers novel biology.</title>
        <authorList>
            <person name="Wiegand S."/>
            <person name="Jogler M."/>
            <person name="Boedeker C."/>
            <person name="Pinto D."/>
            <person name="Vollmers J."/>
            <person name="Rivas-Marin E."/>
            <person name="Kohn T."/>
            <person name="Peeters S.H."/>
            <person name="Heuer A."/>
            <person name="Rast P."/>
            <person name="Oberbeckmann S."/>
            <person name="Bunk B."/>
            <person name="Jeske O."/>
            <person name="Meyerdierks A."/>
            <person name="Storesund J.E."/>
            <person name="Kallscheuer N."/>
            <person name="Luecker S."/>
            <person name="Lage O.M."/>
            <person name="Pohl T."/>
            <person name="Merkel B.J."/>
            <person name="Hornburger P."/>
            <person name="Mueller R.-W."/>
            <person name="Bruemmer F."/>
            <person name="Labrenz M."/>
            <person name="Spormann A.M."/>
            <person name="Op den Camp H."/>
            <person name="Overmann J."/>
            <person name="Amann R."/>
            <person name="Jetten M.S.M."/>
            <person name="Mascher T."/>
            <person name="Medema M.H."/>
            <person name="Devos D.P."/>
            <person name="Kaster A.-K."/>
            <person name="Ovreas L."/>
            <person name="Rohde M."/>
            <person name="Galperin M.Y."/>
            <person name="Jogler C."/>
        </authorList>
    </citation>
    <scope>NUCLEOTIDE SEQUENCE [LARGE SCALE GENOMIC DNA]</scope>
    <source>
        <strain evidence="12 13">EC9</strain>
    </source>
</reference>